<dbReference type="PANTHER" id="PTHR12558">
    <property type="entry name" value="CELL DIVISION CYCLE 16,23,27"/>
    <property type="match status" value="1"/>
</dbReference>
<dbReference type="SUPFAM" id="SSF48452">
    <property type="entry name" value="TPR-like"/>
    <property type="match status" value="2"/>
</dbReference>
<dbReference type="PANTHER" id="PTHR12558:SF13">
    <property type="entry name" value="CELL DIVISION CYCLE PROTEIN 27 HOMOLOG"/>
    <property type="match status" value="1"/>
</dbReference>
<evidence type="ECO:0000313" key="3">
    <source>
        <dbReference type="Proteomes" id="UP001431634"/>
    </source>
</evidence>
<dbReference type="Proteomes" id="UP001431634">
    <property type="component" value="Unassembled WGS sequence"/>
</dbReference>
<dbReference type="SMART" id="SM00028">
    <property type="entry name" value="TPR"/>
    <property type="match status" value="7"/>
</dbReference>
<dbReference type="InterPro" id="IPR011990">
    <property type="entry name" value="TPR-like_helical_dom_sf"/>
</dbReference>
<organism evidence="2 3">
    <name type="scientific">Commensalibacter oyaizuii</name>
    <dbReference type="NCBI Taxonomy" id="3043873"/>
    <lineage>
        <taxon>Bacteria</taxon>
        <taxon>Pseudomonadati</taxon>
        <taxon>Pseudomonadota</taxon>
        <taxon>Alphaproteobacteria</taxon>
        <taxon>Acetobacterales</taxon>
        <taxon>Acetobacteraceae</taxon>
    </lineage>
</organism>
<feature type="repeat" description="TPR" evidence="1">
    <location>
        <begin position="172"/>
        <end position="205"/>
    </location>
</feature>
<gene>
    <name evidence="2" type="ORF">QJV27_01185</name>
</gene>
<dbReference type="Gene3D" id="3.40.50.2000">
    <property type="entry name" value="Glycogen Phosphorylase B"/>
    <property type="match status" value="1"/>
</dbReference>
<reference evidence="2" key="1">
    <citation type="submission" date="2023-05" db="EMBL/GenBank/DDBJ databases">
        <title>Whole genome sequence of Commensalibacter sp.</title>
        <authorList>
            <person name="Charoenyingcharoen P."/>
            <person name="Yukphan P."/>
        </authorList>
    </citation>
    <scope>NUCLEOTIDE SEQUENCE</scope>
    <source>
        <strain evidence="2">TBRC 16381</strain>
    </source>
</reference>
<protein>
    <submittedName>
        <fullName evidence="2">Tetratricopeptide repeat protein</fullName>
    </submittedName>
</protein>
<dbReference type="EMBL" id="JASBAO010000001">
    <property type="protein sequence ID" value="MDI2090003.1"/>
    <property type="molecule type" value="Genomic_DNA"/>
</dbReference>
<proteinExistence type="predicted"/>
<keyword evidence="1" id="KW-0802">TPR repeat</keyword>
<evidence type="ECO:0000313" key="2">
    <source>
        <dbReference type="EMBL" id="MDI2090003.1"/>
    </source>
</evidence>
<dbReference type="RefSeq" id="WP_281447166.1">
    <property type="nucleotide sequence ID" value="NZ_JASBAO010000001.1"/>
</dbReference>
<sequence>MCYEQQVCRGLELLASGQVQDADQVFCAVLTHCPDHAGALHGRACVARAMGQAGLAIGFAGQAIQIKAEPHYYITLGMALYEQGHGVEGEAALKSATLLSPYDARAYHALGIVQAKLDHIESAGHALRRAVELQPDVITYWQDLAQFYWDLQAVDQALKVAQEGVKKNIGNVEFLQLLGTLLHQLNLAEEALLIFEKIVRLRPNDPVAHANLGALLFQIGKVEDAHKALSFSLEKSPDVTETQVNFALVQMAKGDLLTAKSYLERIYSVCDDDKRIGINLGSVYYELRLLNDAEAIYRNILKNKYYDDYDLEDHRACYNLSSVLLAKGNLCEGWGCMESRLYLMQALSDLNQIPVWTGDEIPKCLLVRSEQGLGDTIQFIRFLPLLLQRCAVIFEVPKSLISMMQHISKKYSLGNDFVLIEQGQLLPDHITHQCALMSLPHLLQIEHIPFFVPYLVLDQQTPTAHSRYEVGLCWAGNENYRFDRIRSASLQDFHPLLEIDQVEFHALQLPKKGDNLLDKFTHVLPAGDILSTAHYINQLDLVITVDTMIAHLAGAMGKTVWLLNRYGGDWRWYRAHHNEQGVNLWYPTVKVFQQSEVLPPNRAWERTIKTVKQMLLTKIH</sequence>
<name>A0ABT6PZ42_9PROT</name>
<dbReference type="Pfam" id="PF13181">
    <property type="entry name" value="TPR_8"/>
    <property type="match status" value="1"/>
</dbReference>
<dbReference type="InterPro" id="IPR019734">
    <property type="entry name" value="TPR_rpt"/>
</dbReference>
<dbReference type="SUPFAM" id="SSF53756">
    <property type="entry name" value="UDP-Glycosyltransferase/glycogen phosphorylase"/>
    <property type="match status" value="1"/>
</dbReference>
<evidence type="ECO:0000256" key="1">
    <source>
        <dbReference type="PROSITE-ProRule" id="PRU00339"/>
    </source>
</evidence>
<accession>A0ABT6PZ42</accession>
<feature type="repeat" description="TPR" evidence="1">
    <location>
        <begin position="104"/>
        <end position="137"/>
    </location>
</feature>
<comment type="caution">
    <text evidence="2">The sequence shown here is derived from an EMBL/GenBank/DDBJ whole genome shotgun (WGS) entry which is preliminary data.</text>
</comment>
<keyword evidence="3" id="KW-1185">Reference proteome</keyword>
<dbReference type="PROSITE" id="PS50005">
    <property type="entry name" value="TPR"/>
    <property type="match status" value="2"/>
</dbReference>
<dbReference type="Pfam" id="PF13432">
    <property type="entry name" value="TPR_16"/>
    <property type="match status" value="1"/>
</dbReference>
<dbReference type="Gene3D" id="1.25.40.10">
    <property type="entry name" value="Tetratricopeptide repeat domain"/>
    <property type="match status" value="3"/>
</dbReference>